<keyword evidence="9" id="KW-0119">Carbohydrate metabolism</keyword>
<dbReference type="PRINTS" id="PR00146">
    <property type="entry name" value="DHPICSNTHASE"/>
</dbReference>
<comment type="pathway">
    <text evidence="2">Amino-sugar metabolism; N-acetylneuraminate degradation.</text>
</comment>
<feature type="active site" description="Proton donor/acceptor" evidence="12">
    <location>
        <position position="140"/>
    </location>
</feature>
<comment type="subcellular location">
    <subcellularLocation>
        <location evidence="1">Cytoplasm</location>
    </subcellularLocation>
</comment>
<dbReference type="PANTHER" id="PTHR12128:SF21">
    <property type="entry name" value="N-ACETYLNEURAMINATE LYASE"/>
    <property type="match status" value="1"/>
</dbReference>
<keyword evidence="6" id="KW-0963">Cytoplasm</keyword>
<dbReference type="GO" id="GO:0008747">
    <property type="term" value="F:N-acetylneuraminate lyase activity"/>
    <property type="evidence" value="ECO:0007669"/>
    <property type="project" value="UniProtKB-EC"/>
</dbReference>
<dbReference type="SUPFAM" id="SSF51569">
    <property type="entry name" value="Aldolase"/>
    <property type="match status" value="1"/>
</dbReference>
<feature type="active site" description="Schiff-base intermediate with substrate" evidence="12">
    <location>
        <position position="170"/>
    </location>
</feature>
<evidence type="ECO:0000256" key="7">
    <source>
        <dbReference type="ARBA" id="ARBA00023239"/>
    </source>
</evidence>
<evidence type="ECO:0000256" key="5">
    <source>
        <dbReference type="ARBA" id="ARBA00012911"/>
    </source>
</evidence>
<evidence type="ECO:0000256" key="10">
    <source>
        <dbReference type="ARBA" id="ARBA00044906"/>
    </source>
</evidence>
<evidence type="ECO:0000256" key="2">
    <source>
        <dbReference type="ARBA" id="ARBA00004878"/>
    </source>
</evidence>
<dbReference type="EC" id="4.1.3.3" evidence="5"/>
<protein>
    <recommendedName>
        <fullName evidence="5">N-acetylneuraminate lyase</fullName>
        <ecNumber evidence="5">4.1.3.3</ecNumber>
    </recommendedName>
</protein>
<feature type="binding site" evidence="13">
    <location>
        <position position="212"/>
    </location>
    <ligand>
        <name>pyruvate</name>
        <dbReference type="ChEBI" id="CHEBI:15361"/>
    </ligand>
</feature>
<dbReference type="OrthoDB" id="191315at2759"/>
<proteinExistence type="inferred from homology"/>
<evidence type="ECO:0000256" key="6">
    <source>
        <dbReference type="ARBA" id="ARBA00022490"/>
    </source>
</evidence>
<evidence type="ECO:0000256" key="13">
    <source>
        <dbReference type="PIRSR" id="PIRSR001365-2"/>
    </source>
</evidence>
<evidence type="ECO:0000256" key="11">
    <source>
        <dbReference type="PIRNR" id="PIRNR001365"/>
    </source>
</evidence>
<keyword evidence="7 11" id="KW-0456">Lyase</keyword>
<dbReference type="AlphaFoldDB" id="A0A9P0CFJ9"/>
<comment type="similarity">
    <text evidence="3">Belongs to the DapA family. NanA subfamily.</text>
</comment>
<dbReference type="PANTHER" id="PTHR12128">
    <property type="entry name" value="DIHYDRODIPICOLINATE SYNTHASE"/>
    <property type="match status" value="1"/>
</dbReference>
<evidence type="ECO:0000256" key="8">
    <source>
        <dbReference type="ARBA" id="ARBA00023270"/>
    </source>
</evidence>
<keyword evidence="8" id="KW-0704">Schiff base</keyword>
<comment type="catalytic activity">
    <reaction evidence="10">
        <text>aceneuramate = aldehydo-N-acetyl-D-mannosamine + pyruvate</text>
        <dbReference type="Rhea" id="RHEA:23296"/>
        <dbReference type="ChEBI" id="CHEBI:15361"/>
        <dbReference type="ChEBI" id="CHEBI:17122"/>
        <dbReference type="ChEBI" id="CHEBI:173083"/>
        <dbReference type="EC" id="4.1.3.3"/>
    </reaction>
</comment>
<evidence type="ECO:0000256" key="4">
    <source>
        <dbReference type="ARBA" id="ARBA00011881"/>
    </source>
</evidence>
<gene>
    <name evidence="14" type="ORF">PSYICH_LOCUS182</name>
</gene>
<organism evidence="14 15">
    <name type="scientific">Psylliodes chrysocephalus</name>
    <dbReference type="NCBI Taxonomy" id="3402493"/>
    <lineage>
        <taxon>Eukaryota</taxon>
        <taxon>Metazoa</taxon>
        <taxon>Ecdysozoa</taxon>
        <taxon>Arthropoda</taxon>
        <taxon>Hexapoda</taxon>
        <taxon>Insecta</taxon>
        <taxon>Pterygota</taxon>
        <taxon>Neoptera</taxon>
        <taxon>Endopterygota</taxon>
        <taxon>Coleoptera</taxon>
        <taxon>Polyphaga</taxon>
        <taxon>Cucujiformia</taxon>
        <taxon>Chrysomeloidea</taxon>
        <taxon>Chrysomelidae</taxon>
        <taxon>Galerucinae</taxon>
        <taxon>Alticini</taxon>
        <taxon>Psylliodes</taxon>
    </lineage>
</organism>
<dbReference type="Proteomes" id="UP001153636">
    <property type="component" value="Chromosome 1"/>
</dbReference>
<dbReference type="SMART" id="SM01130">
    <property type="entry name" value="DHDPS"/>
    <property type="match status" value="1"/>
</dbReference>
<evidence type="ECO:0000256" key="12">
    <source>
        <dbReference type="PIRSR" id="PIRSR001365-1"/>
    </source>
</evidence>
<dbReference type="InterPro" id="IPR013785">
    <property type="entry name" value="Aldolase_TIM"/>
</dbReference>
<dbReference type="Gene3D" id="3.20.20.70">
    <property type="entry name" value="Aldolase class I"/>
    <property type="match status" value="1"/>
</dbReference>
<evidence type="ECO:0000256" key="9">
    <source>
        <dbReference type="ARBA" id="ARBA00023277"/>
    </source>
</evidence>
<dbReference type="Pfam" id="PF00701">
    <property type="entry name" value="DHDPS"/>
    <property type="match status" value="1"/>
</dbReference>
<name>A0A9P0CFJ9_9CUCU</name>
<accession>A0A9P0CFJ9</accession>
<evidence type="ECO:0000256" key="1">
    <source>
        <dbReference type="ARBA" id="ARBA00004496"/>
    </source>
</evidence>
<dbReference type="InterPro" id="IPR002220">
    <property type="entry name" value="DapA-like"/>
</dbReference>
<dbReference type="GO" id="GO:0005737">
    <property type="term" value="C:cytoplasm"/>
    <property type="evidence" value="ECO:0007669"/>
    <property type="project" value="UniProtKB-SubCell"/>
</dbReference>
<dbReference type="PIRSF" id="PIRSF001365">
    <property type="entry name" value="DHDPS"/>
    <property type="match status" value="1"/>
</dbReference>
<evidence type="ECO:0000313" key="14">
    <source>
        <dbReference type="EMBL" id="CAH1098965.1"/>
    </source>
</evidence>
<keyword evidence="15" id="KW-1185">Reference proteome</keyword>
<sequence length="302" mass="33102">MVSFTFRGFCAPVFTIFNKDQSVNTKLIPEYAKYLAQNGVHGVLVHGSSSEGMCMSAVERKASLEAWLKAVKTTKQHLMVQVGGCPLPDVLDLAKHAEKVGADSILCLPELYFKPSTVKELINYLKLVGEAAPNTPLLYYHIPRWSGVNINMEQFLNQVGEVIPNFKGIKYSSNDLDAGLAALRVKNRKYAVFLGANTLIAPAFAMGFDSTIGTSLNMLPQYSVAIAKAIKENNLNEATKIQEELSAIIDVITKNGHWVPTMKAAATLLSPIDVGKTRPPLANLTDDQVTEMKESLKRFSLL</sequence>
<comment type="subunit">
    <text evidence="4">Homotetramer.</text>
</comment>
<reference evidence="14" key="1">
    <citation type="submission" date="2022-01" db="EMBL/GenBank/DDBJ databases">
        <authorList>
            <person name="King R."/>
        </authorList>
    </citation>
    <scope>NUCLEOTIDE SEQUENCE</scope>
</reference>
<dbReference type="EMBL" id="OV651813">
    <property type="protein sequence ID" value="CAH1098965.1"/>
    <property type="molecule type" value="Genomic_DNA"/>
</dbReference>
<evidence type="ECO:0000256" key="3">
    <source>
        <dbReference type="ARBA" id="ARBA00006324"/>
    </source>
</evidence>
<evidence type="ECO:0000313" key="15">
    <source>
        <dbReference type="Proteomes" id="UP001153636"/>
    </source>
</evidence>